<comment type="caution">
    <text evidence="2">The sequence shown here is derived from an EMBL/GenBank/DDBJ whole genome shotgun (WGS) entry which is preliminary data.</text>
</comment>
<dbReference type="CDD" id="cd00761">
    <property type="entry name" value="Glyco_tranf_GTA_type"/>
    <property type="match status" value="1"/>
</dbReference>
<evidence type="ECO:0000313" key="2">
    <source>
        <dbReference type="EMBL" id="PJA89705.1"/>
    </source>
</evidence>
<organism evidence="2 3">
    <name type="scientific">Candidatus Magasanikbacteria bacterium CG_4_9_14_3_um_filter_32_9</name>
    <dbReference type="NCBI Taxonomy" id="1974644"/>
    <lineage>
        <taxon>Bacteria</taxon>
        <taxon>Candidatus Magasanikiibacteriota</taxon>
    </lineage>
</organism>
<dbReference type="PANTHER" id="PTHR43685">
    <property type="entry name" value="GLYCOSYLTRANSFERASE"/>
    <property type="match status" value="1"/>
</dbReference>
<dbReference type="SUPFAM" id="SSF53448">
    <property type="entry name" value="Nucleotide-diphospho-sugar transferases"/>
    <property type="match status" value="1"/>
</dbReference>
<dbReference type="InterPro" id="IPR029044">
    <property type="entry name" value="Nucleotide-diphossugar_trans"/>
</dbReference>
<evidence type="ECO:0000313" key="3">
    <source>
        <dbReference type="Proteomes" id="UP000230843"/>
    </source>
</evidence>
<dbReference type="EMBL" id="PFVJ01000059">
    <property type="protein sequence ID" value="PJA89705.1"/>
    <property type="molecule type" value="Genomic_DNA"/>
</dbReference>
<name>A0A2M7Z6J3_9BACT</name>
<dbReference type="AlphaFoldDB" id="A0A2M7Z6J3"/>
<accession>A0A2M7Z6J3</accession>
<evidence type="ECO:0000259" key="1">
    <source>
        <dbReference type="Pfam" id="PF00535"/>
    </source>
</evidence>
<dbReference type="InterPro" id="IPR050834">
    <property type="entry name" value="Glycosyltransf_2"/>
</dbReference>
<dbReference type="Pfam" id="PF00535">
    <property type="entry name" value="Glycos_transf_2"/>
    <property type="match status" value="1"/>
</dbReference>
<protein>
    <recommendedName>
        <fullName evidence="1">Glycosyltransferase 2-like domain-containing protein</fullName>
    </recommendedName>
</protein>
<reference evidence="3" key="1">
    <citation type="submission" date="2017-09" db="EMBL/GenBank/DDBJ databases">
        <title>Depth-based differentiation of microbial function through sediment-hosted aquifers and enrichment of novel symbionts in the deep terrestrial subsurface.</title>
        <authorList>
            <person name="Probst A.J."/>
            <person name="Ladd B."/>
            <person name="Jarett J.K."/>
            <person name="Geller-Mcgrath D.E."/>
            <person name="Sieber C.M.K."/>
            <person name="Emerson J.B."/>
            <person name="Anantharaman K."/>
            <person name="Thomas B.C."/>
            <person name="Malmstrom R."/>
            <person name="Stieglmeier M."/>
            <person name="Klingl A."/>
            <person name="Woyke T."/>
            <person name="Ryan C.M."/>
            <person name="Banfield J.F."/>
        </authorList>
    </citation>
    <scope>NUCLEOTIDE SEQUENCE [LARGE SCALE GENOMIC DNA]</scope>
</reference>
<gene>
    <name evidence="2" type="ORF">CO137_02835</name>
</gene>
<sequence length="403" mass="46960">MNHKLSIIIPCYNCSKTLEEAVASVFVQSIEIPFEIVMVDDGSVDDTRDVMTRLSKKYSVVKCLYHEKNKGGGAARNTGIKNCSGDLIFCLDSDNILAPHSMQKMINYLDEKKCDGVVIYERRFFLGNDITKYKAHFNKILDRSLEFADLFNDSDTILDNFLFTKESYLLTGGYPEHHDFDTQCFEVRYLARGYNVFVHPEVTFYHRQAGEKKSYFERVYESGEFSLNFYYILEDALYLFSKEARMAILKYDVFKNSKLGNENIKSMLAVKYAKNINNLFLLNYKKYLRDDGLESYIEDVGDNNSNDEKFVRAVYFYQKQEYKKGSDIFIELLNNGFASKLVYFNIMRCTVALSGVEKVNIEKETIKILGSFELNRQKINLNPGLIKKMMIYFYKLLKVYDKN</sequence>
<dbReference type="Proteomes" id="UP000230843">
    <property type="component" value="Unassembled WGS sequence"/>
</dbReference>
<dbReference type="PANTHER" id="PTHR43685:SF2">
    <property type="entry name" value="GLYCOSYLTRANSFERASE 2-LIKE DOMAIN-CONTAINING PROTEIN"/>
    <property type="match status" value="1"/>
</dbReference>
<dbReference type="Gene3D" id="3.90.550.10">
    <property type="entry name" value="Spore Coat Polysaccharide Biosynthesis Protein SpsA, Chain A"/>
    <property type="match status" value="1"/>
</dbReference>
<dbReference type="InterPro" id="IPR001173">
    <property type="entry name" value="Glyco_trans_2-like"/>
</dbReference>
<proteinExistence type="predicted"/>
<feature type="domain" description="Glycosyltransferase 2-like" evidence="1">
    <location>
        <begin position="6"/>
        <end position="167"/>
    </location>
</feature>